<dbReference type="GO" id="GO:0008270">
    <property type="term" value="F:zinc ion binding"/>
    <property type="evidence" value="ECO:0007669"/>
    <property type="project" value="UniProtKB-KW"/>
</dbReference>
<dbReference type="KEGG" id="amus:LMH87_001439"/>
<feature type="domain" description="C2H2-type" evidence="7">
    <location>
        <begin position="149"/>
        <end position="178"/>
    </location>
</feature>
<dbReference type="GO" id="GO:0045944">
    <property type="term" value="P:positive regulation of transcription by RNA polymerase II"/>
    <property type="evidence" value="ECO:0007669"/>
    <property type="project" value="UniProtKB-ARBA"/>
</dbReference>
<dbReference type="AlphaFoldDB" id="A0A9W8Q4A7"/>
<evidence type="ECO:0000256" key="5">
    <source>
        <dbReference type="PROSITE-ProRule" id="PRU00042"/>
    </source>
</evidence>
<evidence type="ECO:0000256" key="4">
    <source>
        <dbReference type="ARBA" id="ARBA00022833"/>
    </source>
</evidence>
<gene>
    <name evidence="8" type="ORF">LMH87_001439</name>
</gene>
<dbReference type="PROSITE" id="PS50157">
    <property type="entry name" value="ZINC_FINGER_C2H2_2"/>
    <property type="match status" value="2"/>
</dbReference>
<dbReference type="EMBL" id="JAJHUN010000010">
    <property type="protein sequence ID" value="KAJ4146880.1"/>
    <property type="molecule type" value="Genomic_DNA"/>
</dbReference>
<evidence type="ECO:0000313" key="8">
    <source>
        <dbReference type="EMBL" id="KAJ4146880.1"/>
    </source>
</evidence>
<evidence type="ECO:0000259" key="7">
    <source>
        <dbReference type="PROSITE" id="PS50157"/>
    </source>
</evidence>
<dbReference type="InterPro" id="IPR050329">
    <property type="entry name" value="GLI_C2H2-zinc-finger"/>
</dbReference>
<reference evidence="8" key="1">
    <citation type="journal article" date="2023" name="Access Microbiol">
        <title>De-novo genome assembly for Akanthomyces muscarius, a biocontrol agent of insect agricultural pests.</title>
        <authorList>
            <person name="Erdos Z."/>
            <person name="Studholme D.J."/>
            <person name="Raymond B."/>
            <person name="Sharma M."/>
        </authorList>
    </citation>
    <scope>NUCLEOTIDE SEQUENCE</scope>
    <source>
        <strain evidence="8">Ve6</strain>
    </source>
</reference>
<keyword evidence="4" id="KW-0862">Zinc</keyword>
<protein>
    <recommendedName>
        <fullName evidence="7">C2H2-type domain-containing protein</fullName>
    </recommendedName>
</protein>
<dbReference type="GeneID" id="80888598"/>
<dbReference type="Proteomes" id="UP001144673">
    <property type="component" value="Chromosome 3"/>
</dbReference>
<dbReference type="Gene3D" id="3.30.160.60">
    <property type="entry name" value="Classic Zinc Finger"/>
    <property type="match status" value="1"/>
</dbReference>
<sequence length="209" mass="23070">MEALDAAGRKVSLLNDEVPRRHPSYAVSHVDATPPSGASSPTSQRPWRLGSYDSQITSDSDAASPLTSTLGHSYATSQTASRASNTKRPLHSARSRSASNKDEIPVTSQDYPAKRYLCRFRDSHSCDRTFTTSGHALRHSNIHTAKKDTQCSYPGCQKKFTRVDNMKQHLRTHYKDKSRATEHNSAAGHEGYPIAAMELVHDTSRNSSD</sequence>
<evidence type="ECO:0000256" key="3">
    <source>
        <dbReference type="ARBA" id="ARBA00022771"/>
    </source>
</evidence>
<dbReference type="PROSITE" id="PS00028">
    <property type="entry name" value="ZINC_FINGER_C2H2_1"/>
    <property type="match status" value="1"/>
</dbReference>
<feature type="region of interest" description="Disordered" evidence="6">
    <location>
        <begin position="1"/>
        <end position="107"/>
    </location>
</feature>
<dbReference type="InterPro" id="IPR036236">
    <property type="entry name" value="Znf_C2H2_sf"/>
</dbReference>
<dbReference type="SMART" id="SM00355">
    <property type="entry name" value="ZnF_C2H2"/>
    <property type="match status" value="2"/>
</dbReference>
<dbReference type="GO" id="GO:0000981">
    <property type="term" value="F:DNA-binding transcription factor activity, RNA polymerase II-specific"/>
    <property type="evidence" value="ECO:0007669"/>
    <property type="project" value="TreeGrafter"/>
</dbReference>
<keyword evidence="1" id="KW-0479">Metal-binding</keyword>
<name>A0A9W8Q4A7_AKAMU</name>
<feature type="compositionally biased region" description="Low complexity" evidence="6">
    <location>
        <begin position="32"/>
        <end position="43"/>
    </location>
</feature>
<dbReference type="InterPro" id="IPR013087">
    <property type="entry name" value="Znf_C2H2_type"/>
</dbReference>
<keyword evidence="2" id="KW-0677">Repeat</keyword>
<evidence type="ECO:0000256" key="2">
    <source>
        <dbReference type="ARBA" id="ARBA00022737"/>
    </source>
</evidence>
<feature type="compositionally biased region" description="Polar residues" evidence="6">
    <location>
        <begin position="52"/>
        <end position="87"/>
    </location>
</feature>
<evidence type="ECO:0000256" key="6">
    <source>
        <dbReference type="SAM" id="MobiDB-lite"/>
    </source>
</evidence>
<dbReference type="GO" id="GO:0005634">
    <property type="term" value="C:nucleus"/>
    <property type="evidence" value="ECO:0007669"/>
    <property type="project" value="UniProtKB-ARBA"/>
</dbReference>
<organism evidence="8 9">
    <name type="scientific">Akanthomyces muscarius</name>
    <name type="common">Entomopathogenic fungus</name>
    <name type="synonym">Lecanicillium muscarium</name>
    <dbReference type="NCBI Taxonomy" id="2231603"/>
    <lineage>
        <taxon>Eukaryota</taxon>
        <taxon>Fungi</taxon>
        <taxon>Dikarya</taxon>
        <taxon>Ascomycota</taxon>
        <taxon>Pezizomycotina</taxon>
        <taxon>Sordariomycetes</taxon>
        <taxon>Hypocreomycetidae</taxon>
        <taxon>Hypocreales</taxon>
        <taxon>Cordycipitaceae</taxon>
        <taxon>Akanthomyces</taxon>
    </lineage>
</organism>
<evidence type="ECO:0000256" key="1">
    <source>
        <dbReference type="ARBA" id="ARBA00022723"/>
    </source>
</evidence>
<proteinExistence type="predicted"/>
<dbReference type="PANTHER" id="PTHR19818">
    <property type="entry name" value="ZINC FINGER PROTEIN ZIC AND GLI"/>
    <property type="match status" value="1"/>
</dbReference>
<feature type="domain" description="C2H2-type" evidence="7">
    <location>
        <begin position="116"/>
        <end position="148"/>
    </location>
</feature>
<keyword evidence="3 5" id="KW-0863">Zinc-finger</keyword>
<accession>A0A9W8Q4A7</accession>
<comment type="caution">
    <text evidence="8">The sequence shown here is derived from an EMBL/GenBank/DDBJ whole genome shotgun (WGS) entry which is preliminary data.</text>
</comment>
<dbReference type="GO" id="GO:0000978">
    <property type="term" value="F:RNA polymerase II cis-regulatory region sequence-specific DNA binding"/>
    <property type="evidence" value="ECO:0007669"/>
    <property type="project" value="TreeGrafter"/>
</dbReference>
<keyword evidence="9" id="KW-1185">Reference proteome</keyword>
<dbReference type="PANTHER" id="PTHR19818:SF139">
    <property type="entry name" value="PAIR-RULE PROTEIN ODD-PAIRED"/>
    <property type="match status" value="1"/>
</dbReference>
<dbReference type="SUPFAM" id="SSF57667">
    <property type="entry name" value="beta-beta-alpha zinc fingers"/>
    <property type="match status" value="1"/>
</dbReference>
<evidence type="ECO:0000313" key="9">
    <source>
        <dbReference type="Proteomes" id="UP001144673"/>
    </source>
</evidence>
<dbReference type="RefSeq" id="XP_056049821.1">
    <property type="nucleotide sequence ID" value="XM_056192712.1"/>
</dbReference>